<dbReference type="OrthoDB" id="10371569at2759"/>
<keyword evidence="3" id="KW-1185">Reference proteome</keyword>
<evidence type="ECO:0000256" key="1">
    <source>
        <dbReference type="SAM" id="MobiDB-lite"/>
    </source>
</evidence>
<protein>
    <recommendedName>
        <fullName evidence="4">Homeobox domain-containing protein</fullName>
    </recommendedName>
</protein>
<evidence type="ECO:0000313" key="2">
    <source>
        <dbReference type="EMBL" id="ORY36134.1"/>
    </source>
</evidence>
<feature type="compositionally biased region" description="Acidic residues" evidence="1">
    <location>
        <begin position="251"/>
        <end position="263"/>
    </location>
</feature>
<comment type="caution">
    <text evidence="2">The sequence shown here is derived from an EMBL/GenBank/DDBJ whole genome shotgun (WGS) entry which is preliminary data.</text>
</comment>
<evidence type="ECO:0008006" key="4">
    <source>
        <dbReference type="Google" id="ProtNLM"/>
    </source>
</evidence>
<evidence type="ECO:0000313" key="3">
    <source>
        <dbReference type="Proteomes" id="UP000193642"/>
    </source>
</evidence>
<proteinExistence type="predicted"/>
<gene>
    <name evidence="2" type="ORF">BCR33DRAFT_855406</name>
</gene>
<organism evidence="2 3">
    <name type="scientific">Rhizoclosmatium globosum</name>
    <dbReference type="NCBI Taxonomy" id="329046"/>
    <lineage>
        <taxon>Eukaryota</taxon>
        <taxon>Fungi</taxon>
        <taxon>Fungi incertae sedis</taxon>
        <taxon>Chytridiomycota</taxon>
        <taxon>Chytridiomycota incertae sedis</taxon>
        <taxon>Chytridiomycetes</taxon>
        <taxon>Chytridiales</taxon>
        <taxon>Chytriomycetaceae</taxon>
        <taxon>Rhizoclosmatium</taxon>
    </lineage>
</organism>
<name>A0A1Y2BMZ0_9FUNG</name>
<dbReference type="EMBL" id="MCGO01000057">
    <property type="protein sequence ID" value="ORY36134.1"/>
    <property type="molecule type" value="Genomic_DNA"/>
</dbReference>
<dbReference type="Proteomes" id="UP000193642">
    <property type="component" value="Unassembled WGS sequence"/>
</dbReference>
<reference evidence="2 3" key="1">
    <citation type="submission" date="2016-07" db="EMBL/GenBank/DDBJ databases">
        <title>Pervasive Adenine N6-methylation of Active Genes in Fungi.</title>
        <authorList>
            <consortium name="DOE Joint Genome Institute"/>
            <person name="Mondo S.J."/>
            <person name="Dannebaum R.O."/>
            <person name="Kuo R.C."/>
            <person name="Labutti K."/>
            <person name="Haridas S."/>
            <person name="Kuo A."/>
            <person name="Salamov A."/>
            <person name="Ahrendt S.R."/>
            <person name="Lipzen A."/>
            <person name="Sullivan W."/>
            <person name="Andreopoulos W.B."/>
            <person name="Clum A."/>
            <person name="Lindquist E."/>
            <person name="Daum C."/>
            <person name="Ramamoorthy G.K."/>
            <person name="Gryganskyi A."/>
            <person name="Culley D."/>
            <person name="Magnuson J.K."/>
            <person name="James T.Y."/>
            <person name="O'Malley M.A."/>
            <person name="Stajich J.E."/>
            <person name="Spatafora J.W."/>
            <person name="Visel A."/>
            <person name="Grigoriev I.V."/>
        </authorList>
    </citation>
    <scope>NUCLEOTIDE SEQUENCE [LARGE SCALE GENOMIC DNA]</scope>
    <source>
        <strain evidence="2 3">JEL800</strain>
    </source>
</reference>
<sequence>MTLVGEKEDEYEQLDEEYITSDEENDDIYVAAKESNELMDLEDLGSYAAAGLKAAKQARDEDQANGVVINRKKGTSTTTTHTREMLTPNLCKNSEKQGYKLIVAASNSTVALNKFAEAATRIYHHKLFPVEMGNLDAGAVEQAKLNPQDSFLLVLDTLVKFFASPIKDATHCEMGTLVFLACLSQDADLAKVSGLVFSKSTKDLVTVERAKLLEKICRGAFEPEPEDLIGAGKEDARDEEARGDVGVVADNESDNDEEEEVVDEEKKDVVENNNSTKKLSSNDLWFAKHLDFMFTLFKWNTSPTSGVKAAFSRHCNVEANGVTAWFQSKKLQRTPFPPFTESPAVLELIKEFSCMNSDFEIYGHSQSTAVPTAKEWGD</sequence>
<feature type="region of interest" description="Disordered" evidence="1">
    <location>
        <begin position="250"/>
        <end position="269"/>
    </location>
</feature>
<accession>A0A1Y2BMZ0</accession>
<dbReference type="AlphaFoldDB" id="A0A1Y2BMZ0"/>